<keyword evidence="5" id="KW-1185">Reference proteome</keyword>
<dbReference type="PANTHER" id="PTHR10584">
    <property type="entry name" value="SUGAR KINASE"/>
    <property type="match status" value="1"/>
</dbReference>
<evidence type="ECO:0000259" key="3">
    <source>
        <dbReference type="Pfam" id="PF00294"/>
    </source>
</evidence>
<keyword evidence="2 4" id="KW-0418">Kinase</keyword>
<keyword evidence="1" id="KW-0808">Transferase</keyword>
<name>A0A4R6A7Z5_9RHOB</name>
<dbReference type="Proteomes" id="UP000295701">
    <property type="component" value="Unassembled WGS sequence"/>
</dbReference>
<feature type="domain" description="Carbohydrate kinase PfkB" evidence="3">
    <location>
        <begin position="4"/>
        <end position="293"/>
    </location>
</feature>
<dbReference type="InterPro" id="IPR011611">
    <property type="entry name" value="PfkB_dom"/>
</dbReference>
<dbReference type="GO" id="GO:0016301">
    <property type="term" value="F:kinase activity"/>
    <property type="evidence" value="ECO:0007669"/>
    <property type="project" value="UniProtKB-KW"/>
</dbReference>
<dbReference type="SUPFAM" id="SSF53613">
    <property type="entry name" value="Ribokinase-like"/>
    <property type="match status" value="1"/>
</dbReference>
<accession>A0A4R6A7Z5</accession>
<comment type="caution">
    <text evidence="4">The sequence shown here is derived from an EMBL/GenBank/DDBJ whole genome shotgun (WGS) entry which is preliminary data.</text>
</comment>
<dbReference type="CDD" id="cd01166">
    <property type="entry name" value="KdgK"/>
    <property type="match status" value="1"/>
</dbReference>
<dbReference type="OrthoDB" id="9813569at2"/>
<dbReference type="Gene3D" id="3.40.1190.20">
    <property type="match status" value="1"/>
</dbReference>
<reference evidence="4 5" key="1">
    <citation type="submission" date="2019-03" db="EMBL/GenBank/DDBJ databases">
        <title>Primorskyibacter sp. SS33 isolated from sediments.</title>
        <authorList>
            <person name="Xunke S."/>
        </authorList>
    </citation>
    <scope>NUCLEOTIDE SEQUENCE [LARGE SCALE GENOMIC DNA]</scope>
    <source>
        <strain evidence="4 5">SS33</strain>
    </source>
</reference>
<dbReference type="Pfam" id="PF00294">
    <property type="entry name" value="PfkB"/>
    <property type="match status" value="1"/>
</dbReference>
<dbReference type="RefSeq" id="WP_133397258.1">
    <property type="nucleotide sequence ID" value="NZ_SNAA01000012.1"/>
</dbReference>
<dbReference type="EMBL" id="SNAA01000012">
    <property type="protein sequence ID" value="TDL78348.1"/>
    <property type="molecule type" value="Genomic_DNA"/>
</dbReference>
<protein>
    <submittedName>
        <fullName evidence="4">Sugar kinase</fullName>
    </submittedName>
</protein>
<gene>
    <name evidence="4" type="ORF">E2L08_11655</name>
</gene>
<dbReference type="GO" id="GO:0005829">
    <property type="term" value="C:cytosol"/>
    <property type="evidence" value="ECO:0007669"/>
    <property type="project" value="TreeGrafter"/>
</dbReference>
<dbReference type="PANTHER" id="PTHR10584:SF166">
    <property type="entry name" value="RIBOKINASE"/>
    <property type="match status" value="1"/>
</dbReference>
<proteinExistence type="predicted"/>
<organism evidence="4 5">
    <name type="scientific">Palleronia sediminis</name>
    <dbReference type="NCBI Taxonomy" id="2547833"/>
    <lineage>
        <taxon>Bacteria</taxon>
        <taxon>Pseudomonadati</taxon>
        <taxon>Pseudomonadota</taxon>
        <taxon>Alphaproteobacteria</taxon>
        <taxon>Rhodobacterales</taxon>
        <taxon>Roseobacteraceae</taxon>
        <taxon>Palleronia</taxon>
    </lineage>
</organism>
<dbReference type="AlphaFoldDB" id="A0A4R6A7Z5"/>
<evidence type="ECO:0000313" key="5">
    <source>
        <dbReference type="Proteomes" id="UP000295701"/>
    </source>
</evidence>
<evidence type="ECO:0000313" key="4">
    <source>
        <dbReference type="EMBL" id="TDL78348.1"/>
    </source>
</evidence>
<evidence type="ECO:0000256" key="2">
    <source>
        <dbReference type="ARBA" id="ARBA00022777"/>
    </source>
</evidence>
<dbReference type="InterPro" id="IPR029056">
    <property type="entry name" value="Ribokinase-like"/>
</dbReference>
<sequence length="314" mass="32502">MGARVACVGLTILDILGRPVERIPEGGGLAFIDEIRLTVAGTAAGTVIDMAKLGVPSMLVGAVGDDEKGRFVLNTLEGFGVDISAMQTVAGVPTSATILNVRPNGDRPALHQRGASDRFTMTDSVALQIAGCEIVHVGGNGLLRDFDGPPTANLLKAAKQNGATTTYDLLAPGADVLTDLESYLPNIDYFMPAMEEAAEICGEDDPDRIADFFLERGAGACIFKWGARGSFYATRSERHRIPALKVNVVDTTGCGDAYCAGFVSGLIDGLSPLEACSRGTAAAALVATGLGSDAGIVDLAHLEAFRASATVLDG</sequence>
<evidence type="ECO:0000256" key="1">
    <source>
        <dbReference type="ARBA" id="ARBA00022679"/>
    </source>
</evidence>